<dbReference type="InterPro" id="IPR015897">
    <property type="entry name" value="CHK_kinase-like"/>
</dbReference>
<dbReference type="SMART" id="SM00587">
    <property type="entry name" value="CHK"/>
    <property type="match status" value="1"/>
</dbReference>
<gene>
    <name evidence="2" type="ORF">CCAP1982_LOCUS14105</name>
</gene>
<keyword evidence="3" id="KW-1185">Reference proteome</keyword>
<reference evidence="2" key="1">
    <citation type="submission" date="2020-11" db="EMBL/GenBank/DDBJ databases">
        <authorList>
            <person name="Whitehead M."/>
        </authorList>
    </citation>
    <scope>NUCLEOTIDE SEQUENCE</scope>
    <source>
        <strain evidence="2">EGII</strain>
    </source>
</reference>
<sequence>MSWQCISMCCRKCREFYSKLRIRRSMEIIYSNCYFCEHDEREIYFLEDLNAVGYRSVDRYLGLDLEETKVVLKKLAEFHASSMKYIAEFPTEAASLLPATFDQGFGDDFTKSIAVGGITTASKIVEQWEDFENIAEKMRSTIVKFEECAKRIMRPERCRFKVITHGDLWANNILMKYDVVEGKTVPLDAVFVDFQMDFVGSCGYDLNFFFNTSVQLEVLKLHRYELLRYYYTQLKGTLRKLGFEASTIPSWDAVMAEVRDLEFTSYYAMVCELPLCCVDRDGAQGLTLNSLTNPQEREKVHKKIFSNKRVLETLRYGLDRLDELSVLDL</sequence>
<dbReference type="Pfam" id="PF02958">
    <property type="entry name" value="EcKL"/>
    <property type="match status" value="1"/>
</dbReference>
<evidence type="ECO:0000313" key="3">
    <source>
        <dbReference type="Proteomes" id="UP000606786"/>
    </source>
</evidence>
<feature type="domain" description="CHK kinase-like" evidence="1">
    <location>
        <begin position="44"/>
        <end position="240"/>
    </location>
</feature>
<dbReference type="OrthoDB" id="8250698at2759"/>
<protein>
    <submittedName>
        <fullName evidence="2">(Mediterranean fruit fly) hypothetical protein</fullName>
    </submittedName>
</protein>
<dbReference type="Gene3D" id="3.90.1200.10">
    <property type="match status" value="1"/>
</dbReference>
<name>A0A811V7F9_CERCA</name>
<dbReference type="InterPro" id="IPR011009">
    <property type="entry name" value="Kinase-like_dom_sf"/>
</dbReference>
<dbReference type="SUPFAM" id="SSF56112">
    <property type="entry name" value="Protein kinase-like (PK-like)"/>
    <property type="match status" value="1"/>
</dbReference>
<evidence type="ECO:0000313" key="2">
    <source>
        <dbReference type="EMBL" id="CAD7005757.1"/>
    </source>
</evidence>
<proteinExistence type="predicted"/>
<dbReference type="AlphaFoldDB" id="A0A811V7F9"/>
<accession>A0A811V7F9</accession>
<organism evidence="2 3">
    <name type="scientific">Ceratitis capitata</name>
    <name type="common">Mediterranean fruit fly</name>
    <name type="synonym">Tephritis capitata</name>
    <dbReference type="NCBI Taxonomy" id="7213"/>
    <lineage>
        <taxon>Eukaryota</taxon>
        <taxon>Metazoa</taxon>
        <taxon>Ecdysozoa</taxon>
        <taxon>Arthropoda</taxon>
        <taxon>Hexapoda</taxon>
        <taxon>Insecta</taxon>
        <taxon>Pterygota</taxon>
        <taxon>Neoptera</taxon>
        <taxon>Endopterygota</taxon>
        <taxon>Diptera</taxon>
        <taxon>Brachycera</taxon>
        <taxon>Muscomorpha</taxon>
        <taxon>Tephritoidea</taxon>
        <taxon>Tephritidae</taxon>
        <taxon>Ceratitis</taxon>
        <taxon>Ceratitis</taxon>
    </lineage>
</organism>
<evidence type="ECO:0000259" key="1">
    <source>
        <dbReference type="SMART" id="SM00587"/>
    </source>
</evidence>
<comment type="caution">
    <text evidence="2">The sequence shown here is derived from an EMBL/GenBank/DDBJ whole genome shotgun (WGS) entry which is preliminary data.</text>
</comment>
<dbReference type="PANTHER" id="PTHR11012">
    <property type="entry name" value="PROTEIN KINASE-LIKE DOMAIN-CONTAINING"/>
    <property type="match status" value="1"/>
</dbReference>
<dbReference type="PANTHER" id="PTHR11012:SF56">
    <property type="entry name" value="CHK KINASE-LIKE DOMAIN-CONTAINING PROTEIN-RELATED"/>
    <property type="match status" value="1"/>
</dbReference>
<dbReference type="InterPro" id="IPR004119">
    <property type="entry name" value="EcKL"/>
</dbReference>
<dbReference type="Proteomes" id="UP000606786">
    <property type="component" value="Unassembled WGS sequence"/>
</dbReference>
<dbReference type="EMBL" id="CAJHJT010000034">
    <property type="protein sequence ID" value="CAD7005757.1"/>
    <property type="molecule type" value="Genomic_DNA"/>
</dbReference>